<protein>
    <recommendedName>
        <fullName evidence="3">HPt domain-containing protein</fullName>
    </recommendedName>
</protein>
<dbReference type="Gene3D" id="1.20.120.160">
    <property type="entry name" value="HPT domain"/>
    <property type="match status" value="1"/>
</dbReference>
<evidence type="ECO:0008006" key="3">
    <source>
        <dbReference type="Google" id="ProtNLM"/>
    </source>
</evidence>
<dbReference type="InterPro" id="IPR036641">
    <property type="entry name" value="HPT_dom_sf"/>
</dbReference>
<dbReference type="SUPFAM" id="SSF47226">
    <property type="entry name" value="Histidine-containing phosphotransfer domain, HPT domain"/>
    <property type="match status" value="1"/>
</dbReference>
<accession>A0A850QF13</accession>
<reference evidence="1 2" key="1">
    <citation type="submission" date="2020-04" db="EMBL/GenBank/DDBJ databases">
        <title>Donghicola sp., a member of the Rhodobacteraceae family isolated from mangrove forest in Thailand.</title>
        <authorList>
            <person name="Charoenyingcharoen P."/>
            <person name="Yukphan P."/>
        </authorList>
    </citation>
    <scope>NUCLEOTIDE SEQUENCE [LARGE SCALE GENOMIC DNA]</scope>
    <source>
        <strain evidence="1 2">B5-SW-15</strain>
    </source>
</reference>
<evidence type="ECO:0000313" key="2">
    <source>
        <dbReference type="Proteomes" id="UP000592216"/>
    </source>
</evidence>
<name>A0A850QF13_9RHOB</name>
<gene>
    <name evidence="1" type="ORF">HJ536_16590</name>
</gene>
<dbReference type="AlphaFoldDB" id="A0A850QF13"/>
<dbReference type="EMBL" id="JABCJE010000010">
    <property type="protein sequence ID" value="NVO24975.1"/>
    <property type="molecule type" value="Genomic_DNA"/>
</dbReference>
<proteinExistence type="predicted"/>
<sequence>MDDLDSLHDRNPSDPDLEDLFPMALARMVMDVHMIEQLVADGDMEQAKFLAYKLHGIATLFQISDFSAMLTRIIEHMERESDLTPALLAEMASQARARLDGLA</sequence>
<dbReference type="RefSeq" id="WP_177158572.1">
    <property type="nucleotide sequence ID" value="NZ_JABCJE010000010.1"/>
</dbReference>
<dbReference type="GO" id="GO:0000160">
    <property type="term" value="P:phosphorelay signal transduction system"/>
    <property type="evidence" value="ECO:0007669"/>
    <property type="project" value="InterPro"/>
</dbReference>
<comment type="caution">
    <text evidence="1">The sequence shown here is derived from an EMBL/GenBank/DDBJ whole genome shotgun (WGS) entry which is preliminary data.</text>
</comment>
<evidence type="ECO:0000313" key="1">
    <source>
        <dbReference type="EMBL" id="NVO24975.1"/>
    </source>
</evidence>
<organism evidence="1 2">
    <name type="scientific">Donghicola mangrovi</name>
    <dbReference type="NCBI Taxonomy" id="2729614"/>
    <lineage>
        <taxon>Bacteria</taxon>
        <taxon>Pseudomonadati</taxon>
        <taxon>Pseudomonadota</taxon>
        <taxon>Alphaproteobacteria</taxon>
        <taxon>Rhodobacterales</taxon>
        <taxon>Roseobacteraceae</taxon>
        <taxon>Donghicola</taxon>
    </lineage>
</organism>
<dbReference type="Proteomes" id="UP000592216">
    <property type="component" value="Unassembled WGS sequence"/>
</dbReference>